<protein>
    <submittedName>
        <fullName evidence="3">Glycosyltransferase family 2 protein</fullName>
    </submittedName>
</protein>
<keyword evidence="1" id="KW-0812">Transmembrane</keyword>
<dbReference type="InterPro" id="IPR050256">
    <property type="entry name" value="Glycosyltransferase_2"/>
</dbReference>
<comment type="caution">
    <text evidence="3">The sequence shown here is derived from an EMBL/GenBank/DDBJ whole genome shotgun (WGS) entry which is preliminary data.</text>
</comment>
<dbReference type="Proteomes" id="UP001501844">
    <property type="component" value="Unassembled WGS sequence"/>
</dbReference>
<dbReference type="Gene3D" id="3.90.550.10">
    <property type="entry name" value="Spore Coat Polysaccharide Biosynthesis Protein SpsA, Chain A"/>
    <property type="match status" value="1"/>
</dbReference>
<keyword evidence="1" id="KW-0472">Membrane</keyword>
<dbReference type="SUPFAM" id="SSF53448">
    <property type="entry name" value="Nucleotide-diphospho-sugar transferases"/>
    <property type="match status" value="1"/>
</dbReference>
<reference evidence="4" key="1">
    <citation type="journal article" date="2019" name="Int. J. Syst. Evol. Microbiol.">
        <title>The Global Catalogue of Microorganisms (GCM) 10K type strain sequencing project: providing services to taxonomists for standard genome sequencing and annotation.</title>
        <authorList>
            <consortium name="The Broad Institute Genomics Platform"/>
            <consortium name="The Broad Institute Genome Sequencing Center for Infectious Disease"/>
            <person name="Wu L."/>
            <person name="Ma J."/>
        </authorList>
    </citation>
    <scope>NUCLEOTIDE SEQUENCE [LARGE SCALE GENOMIC DNA]</scope>
    <source>
        <strain evidence="4">JCM 17917</strain>
    </source>
</reference>
<feature type="transmembrane region" description="Helical" evidence="1">
    <location>
        <begin position="266"/>
        <end position="290"/>
    </location>
</feature>
<proteinExistence type="predicted"/>
<sequence length="308" mass="35230">MPLLSVIVPCYFNEENIPGTFLRLLQNESLFPEEVTIEYVFVDDGSKDNTLQTLLQLKQQHPQKVKVVKLASNVGSYNAIIAGMEYAAGDCYVIISADLQDPPELMVRMYDYWKNGVKLIIGHREGREDPALERVFSRMFHKIMQKIAFKTLPDGGFDYVLFDRRIREEVLKIKDPNSNVLYLMAWLGFDYVTIPYKREKREIGTSKWTLSKKIKLFLDSVLAFSFYPIRAISVTGLVLGIIAFLYGLFVLFAKATGRVDVEGWTALMVVLLFVSSFQMIALGVIGEYVWRALDASRNRPLYIVDSVH</sequence>
<organism evidence="3 4">
    <name type="scientific">Nibribacter koreensis</name>
    <dbReference type="NCBI Taxonomy" id="1084519"/>
    <lineage>
        <taxon>Bacteria</taxon>
        <taxon>Pseudomonadati</taxon>
        <taxon>Bacteroidota</taxon>
        <taxon>Cytophagia</taxon>
        <taxon>Cytophagales</taxon>
        <taxon>Hymenobacteraceae</taxon>
        <taxon>Nibribacter</taxon>
    </lineage>
</organism>
<accession>A0ABP8FH63</accession>
<dbReference type="CDD" id="cd04187">
    <property type="entry name" value="DPM1_like_bac"/>
    <property type="match status" value="1"/>
</dbReference>
<evidence type="ECO:0000313" key="4">
    <source>
        <dbReference type="Proteomes" id="UP001501844"/>
    </source>
</evidence>
<dbReference type="RefSeq" id="WP_345164555.1">
    <property type="nucleotide sequence ID" value="NZ_BAABGX010000002.1"/>
</dbReference>
<evidence type="ECO:0000256" key="1">
    <source>
        <dbReference type="SAM" id="Phobius"/>
    </source>
</evidence>
<dbReference type="InterPro" id="IPR029044">
    <property type="entry name" value="Nucleotide-diphossugar_trans"/>
</dbReference>
<dbReference type="InterPro" id="IPR001173">
    <property type="entry name" value="Glyco_trans_2-like"/>
</dbReference>
<dbReference type="PANTHER" id="PTHR48090">
    <property type="entry name" value="UNDECAPRENYL-PHOSPHATE 4-DEOXY-4-FORMAMIDO-L-ARABINOSE TRANSFERASE-RELATED"/>
    <property type="match status" value="1"/>
</dbReference>
<keyword evidence="1" id="KW-1133">Transmembrane helix</keyword>
<dbReference type="Pfam" id="PF00535">
    <property type="entry name" value="Glycos_transf_2"/>
    <property type="match status" value="1"/>
</dbReference>
<feature type="transmembrane region" description="Helical" evidence="1">
    <location>
        <begin position="216"/>
        <end position="246"/>
    </location>
</feature>
<dbReference type="PANTHER" id="PTHR48090:SF8">
    <property type="entry name" value="GLYCOSYLTRANSFERASE CSBB-RELATED"/>
    <property type="match status" value="1"/>
</dbReference>
<evidence type="ECO:0000259" key="2">
    <source>
        <dbReference type="Pfam" id="PF00535"/>
    </source>
</evidence>
<gene>
    <name evidence="3" type="ORF">GCM10023183_16570</name>
</gene>
<dbReference type="EMBL" id="BAABGX010000002">
    <property type="protein sequence ID" value="GAA4303718.1"/>
    <property type="molecule type" value="Genomic_DNA"/>
</dbReference>
<evidence type="ECO:0000313" key="3">
    <source>
        <dbReference type="EMBL" id="GAA4303718.1"/>
    </source>
</evidence>
<feature type="domain" description="Glycosyltransferase 2-like" evidence="2">
    <location>
        <begin position="5"/>
        <end position="170"/>
    </location>
</feature>
<name>A0ABP8FH63_9BACT</name>
<keyword evidence="4" id="KW-1185">Reference proteome</keyword>